<evidence type="ECO:0000256" key="5">
    <source>
        <dbReference type="ARBA" id="ARBA00023136"/>
    </source>
</evidence>
<dbReference type="PANTHER" id="PTHR30367">
    <property type="entry name" value="P-HYDROXYBENZOIC ACID EFFLUX PUMP SUBUNIT AAEA-RELATED"/>
    <property type="match status" value="1"/>
</dbReference>
<keyword evidence="3 6" id="KW-0812">Transmembrane</keyword>
<feature type="transmembrane region" description="Helical" evidence="6">
    <location>
        <begin position="6"/>
        <end position="22"/>
    </location>
</feature>
<dbReference type="InterPro" id="IPR058625">
    <property type="entry name" value="MdtA-like_BSH"/>
</dbReference>
<keyword evidence="11" id="KW-1185">Reference proteome</keyword>
<comment type="subcellular location">
    <subcellularLocation>
        <location evidence="1">Membrane</location>
        <topology evidence="1">Single-pass membrane protein</topology>
    </subcellularLocation>
</comment>
<comment type="similarity">
    <text evidence="2">Belongs to the membrane fusion protein (MFP) (TC 8.A.1) family.</text>
</comment>
<dbReference type="GO" id="GO:0022857">
    <property type="term" value="F:transmembrane transporter activity"/>
    <property type="evidence" value="ECO:0007669"/>
    <property type="project" value="InterPro"/>
</dbReference>
<sequence length="300" mass="33803">MKIFFQVFFTSIVVLIATWLFYEHYRDSFIHPWTRDGQVQANVVTVASRVTGPVTSVHVRDNQYVHAGDLLYTIEDSVFIAAVSKAKAQLFTNKANAAEALDLYKRAQNLVEIDNDALSRQALLQYKYEWQAAVAQVEEAEASLEEAELDLFFSKVYAPVSGFITNYYLYDGTTSTEGEALLSIVEDNTFWVFGYFKETDIGNIKVGDVAEVILMTYPNTPLRGVVQSLGWGIAQDNTSLSTNLLPEVSATFEWIRLAQRIPVRIYLKNVPPNIELRVGTTATVRVNTDTPPPMKPHKFK</sequence>
<evidence type="ECO:0000256" key="2">
    <source>
        <dbReference type="ARBA" id="ARBA00009477"/>
    </source>
</evidence>
<accession>A0A1B7XAW6</accession>
<dbReference type="InterPro" id="IPR006143">
    <property type="entry name" value="RND_pump_MFP"/>
</dbReference>
<dbReference type="Gene3D" id="2.40.50.100">
    <property type="match status" value="1"/>
</dbReference>
<dbReference type="AlphaFoldDB" id="A0A1B7XAW6"/>
<evidence type="ECO:0000259" key="9">
    <source>
        <dbReference type="Pfam" id="PF25963"/>
    </source>
</evidence>
<dbReference type="PANTHER" id="PTHR30367:SF1">
    <property type="entry name" value="MULTIDRUG RESISTANCE PROTEIN MDTN"/>
    <property type="match status" value="1"/>
</dbReference>
<dbReference type="Gene3D" id="2.40.30.170">
    <property type="match status" value="1"/>
</dbReference>
<organism evidence="10 11">
    <name type="scientific">Halodesulfovibrio spirochaetisodalis</name>
    <dbReference type="NCBI Taxonomy" id="1560234"/>
    <lineage>
        <taxon>Bacteria</taxon>
        <taxon>Pseudomonadati</taxon>
        <taxon>Thermodesulfobacteriota</taxon>
        <taxon>Desulfovibrionia</taxon>
        <taxon>Desulfovibrionales</taxon>
        <taxon>Desulfovibrionaceae</taxon>
        <taxon>Halodesulfovibrio</taxon>
    </lineage>
</organism>
<dbReference type="PATRIC" id="fig|1560234.3.peg.1560"/>
<name>A0A1B7XAW6_9BACT</name>
<dbReference type="SUPFAM" id="SSF111369">
    <property type="entry name" value="HlyD-like secretion proteins"/>
    <property type="match status" value="1"/>
</dbReference>
<keyword evidence="5 6" id="KW-0472">Membrane</keyword>
<evidence type="ECO:0000259" key="7">
    <source>
        <dbReference type="Pfam" id="PF25876"/>
    </source>
</evidence>
<evidence type="ECO:0000256" key="6">
    <source>
        <dbReference type="SAM" id="Phobius"/>
    </source>
</evidence>
<dbReference type="EMBL" id="JXMS01000023">
    <property type="protein sequence ID" value="OBQ46477.1"/>
    <property type="molecule type" value="Genomic_DNA"/>
</dbReference>
<dbReference type="Proteomes" id="UP000091979">
    <property type="component" value="Unassembled WGS sequence"/>
</dbReference>
<comment type="caution">
    <text evidence="10">The sequence shown here is derived from an EMBL/GenBank/DDBJ whole genome shotgun (WGS) entry which is preliminary data.</text>
</comment>
<evidence type="ECO:0000259" key="8">
    <source>
        <dbReference type="Pfam" id="PF25917"/>
    </source>
</evidence>
<dbReference type="OrthoDB" id="9811754at2"/>
<dbReference type="STRING" id="1560234.SP90_12310"/>
<protein>
    <recommendedName>
        <fullName evidence="12">RND efflux pump membrane fusion protein barrel-sandwich domain-containing protein</fullName>
    </recommendedName>
</protein>
<dbReference type="InterPro" id="IPR050393">
    <property type="entry name" value="MFP_Efflux_Pump"/>
</dbReference>
<evidence type="ECO:0000313" key="11">
    <source>
        <dbReference type="Proteomes" id="UP000091979"/>
    </source>
</evidence>
<dbReference type="InterPro" id="IPR058624">
    <property type="entry name" value="MdtA-like_HH"/>
</dbReference>
<dbReference type="Pfam" id="PF25876">
    <property type="entry name" value="HH_MFP_RND"/>
    <property type="match status" value="1"/>
</dbReference>
<evidence type="ECO:0000256" key="3">
    <source>
        <dbReference type="ARBA" id="ARBA00022692"/>
    </source>
</evidence>
<evidence type="ECO:0000313" key="10">
    <source>
        <dbReference type="EMBL" id="OBQ46477.1"/>
    </source>
</evidence>
<dbReference type="RefSeq" id="WP_066856651.1">
    <property type="nucleotide sequence ID" value="NZ_JXMS01000023.1"/>
</dbReference>
<dbReference type="Pfam" id="PF25917">
    <property type="entry name" value="BSH_RND"/>
    <property type="match status" value="1"/>
</dbReference>
<dbReference type="Pfam" id="PF25963">
    <property type="entry name" value="Beta-barrel_AAEA"/>
    <property type="match status" value="1"/>
</dbReference>
<evidence type="ECO:0008006" key="12">
    <source>
        <dbReference type="Google" id="ProtNLM"/>
    </source>
</evidence>
<dbReference type="InterPro" id="IPR058634">
    <property type="entry name" value="AaeA-lik-b-barrel"/>
</dbReference>
<feature type="domain" description="Multidrug resistance protein MdtA-like alpha-helical hairpin" evidence="7">
    <location>
        <begin position="84"/>
        <end position="153"/>
    </location>
</feature>
<evidence type="ECO:0000256" key="1">
    <source>
        <dbReference type="ARBA" id="ARBA00004167"/>
    </source>
</evidence>
<feature type="domain" description="p-hydroxybenzoic acid efflux pump subunit AaeA-like beta-barrel" evidence="9">
    <location>
        <begin position="189"/>
        <end position="286"/>
    </location>
</feature>
<feature type="domain" description="Multidrug resistance protein MdtA-like barrel-sandwich hybrid" evidence="8">
    <location>
        <begin position="42"/>
        <end position="185"/>
    </location>
</feature>
<keyword evidence="4 6" id="KW-1133">Transmembrane helix</keyword>
<reference evidence="10 11" key="1">
    <citation type="submission" date="2015-01" db="EMBL/GenBank/DDBJ databases">
        <title>Desulfovibrio sp. JC271 draft genome sequence.</title>
        <authorList>
            <person name="Shivani Y."/>
            <person name="Subhash Y."/>
            <person name="Sasikala C."/>
            <person name="Ramana C.V."/>
        </authorList>
    </citation>
    <scope>NUCLEOTIDE SEQUENCE [LARGE SCALE GENOMIC DNA]</scope>
    <source>
        <strain evidence="10 11">JC271</strain>
    </source>
</reference>
<evidence type="ECO:0000256" key="4">
    <source>
        <dbReference type="ARBA" id="ARBA00022989"/>
    </source>
</evidence>
<gene>
    <name evidence="10" type="ORF">SP90_12310</name>
</gene>
<dbReference type="GO" id="GO:0016020">
    <property type="term" value="C:membrane"/>
    <property type="evidence" value="ECO:0007669"/>
    <property type="project" value="InterPro"/>
</dbReference>
<dbReference type="NCBIfam" id="TIGR01730">
    <property type="entry name" value="RND_mfp"/>
    <property type="match status" value="1"/>
</dbReference>
<proteinExistence type="inferred from homology"/>